<feature type="region of interest" description="Disordered" evidence="1">
    <location>
        <begin position="1"/>
        <end position="104"/>
    </location>
</feature>
<organism evidence="2 3">
    <name type="scientific">Serinus canaria</name>
    <name type="common">Island canary</name>
    <name type="synonym">Fringilla canaria</name>
    <dbReference type="NCBI Taxonomy" id="9135"/>
    <lineage>
        <taxon>Eukaryota</taxon>
        <taxon>Metazoa</taxon>
        <taxon>Chordata</taxon>
        <taxon>Craniata</taxon>
        <taxon>Vertebrata</taxon>
        <taxon>Euteleostomi</taxon>
        <taxon>Archelosauria</taxon>
        <taxon>Archosauria</taxon>
        <taxon>Dinosauria</taxon>
        <taxon>Saurischia</taxon>
        <taxon>Theropoda</taxon>
        <taxon>Coelurosauria</taxon>
        <taxon>Aves</taxon>
        <taxon>Neognathae</taxon>
        <taxon>Neoaves</taxon>
        <taxon>Telluraves</taxon>
        <taxon>Australaves</taxon>
        <taxon>Passeriformes</taxon>
        <taxon>Passeroidea</taxon>
        <taxon>Fringillidae</taxon>
        <taxon>Carduelinae</taxon>
        <taxon>Serinus</taxon>
    </lineage>
</organism>
<reference evidence="2" key="2">
    <citation type="submission" date="2025-09" db="UniProtKB">
        <authorList>
            <consortium name="Ensembl"/>
        </authorList>
    </citation>
    <scope>IDENTIFICATION</scope>
</reference>
<dbReference type="GO" id="GO:0043596">
    <property type="term" value="C:nuclear replication fork"/>
    <property type="evidence" value="ECO:0007669"/>
    <property type="project" value="TreeGrafter"/>
</dbReference>
<dbReference type="GO" id="GO:0043539">
    <property type="term" value="F:protein serine/threonine kinase activator activity"/>
    <property type="evidence" value="ECO:0007669"/>
    <property type="project" value="TreeGrafter"/>
</dbReference>
<dbReference type="InterPro" id="IPR029406">
    <property type="entry name" value="ETAA1"/>
</dbReference>
<name>A0A8C9KS26_SERCA</name>
<dbReference type="PANTHER" id="PTHR16434:SF2">
    <property type="entry name" value="EWING'S TUMOR-ASSOCIATED ANTIGEN 1"/>
    <property type="match status" value="1"/>
</dbReference>
<dbReference type="Proteomes" id="UP000694409">
    <property type="component" value="Unassembled WGS sequence"/>
</dbReference>
<dbReference type="GO" id="GO:0031297">
    <property type="term" value="P:replication fork processing"/>
    <property type="evidence" value="ECO:0007669"/>
    <property type="project" value="TreeGrafter"/>
</dbReference>
<feature type="compositionally biased region" description="Low complexity" evidence="1">
    <location>
        <begin position="53"/>
        <end position="66"/>
    </location>
</feature>
<feature type="compositionally biased region" description="Basic residues" evidence="1">
    <location>
        <begin position="85"/>
        <end position="96"/>
    </location>
</feature>
<dbReference type="GO" id="GO:2000001">
    <property type="term" value="P:regulation of DNA damage checkpoint"/>
    <property type="evidence" value="ECO:0007669"/>
    <property type="project" value="TreeGrafter"/>
</dbReference>
<proteinExistence type="predicted"/>
<feature type="compositionally biased region" description="Basic and acidic residues" evidence="1">
    <location>
        <begin position="20"/>
        <end position="44"/>
    </location>
</feature>
<dbReference type="AlphaFoldDB" id="A0A8C9KS26"/>
<dbReference type="PANTHER" id="PTHR16434">
    <property type="entry name" value="EWING'S TUMOR-ASSOCIATED ANTIGEN 1 ETAA1"/>
    <property type="match status" value="1"/>
</dbReference>
<reference evidence="2" key="1">
    <citation type="submission" date="2025-08" db="UniProtKB">
        <authorList>
            <consortium name="Ensembl"/>
        </authorList>
    </citation>
    <scope>IDENTIFICATION</scope>
</reference>
<dbReference type="GO" id="GO:0006974">
    <property type="term" value="P:DNA damage response"/>
    <property type="evidence" value="ECO:0007669"/>
    <property type="project" value="TreeGrafter"/>
</dbReference>
<evidence type="ECO:0000256" key="1">
    <source>
        <dbReference type="SAM" id="MobiDB-lite"/>
    </source>
</evidence>
<sequence length="183" mass="19625">MPSNRRRGLSLGPAALRRRSGGEEQLPRRRVELPVEEGPVERGAGRGLPAGEAAACSPRAAGTAGAAPGGSGPARRLSNQPCLHKTPKRSLSRKSRIPTFSSPINDTETQQEIFWDSHSPVTHRLGNTKIQTSGHLIINLIIQDEKAACNEDSLLGTWIGEDAIPCTPIVVKGRARTKLSCTR</sequence>
<evidence type="ECO:0000313" key="3">
    <source>
        <dbReference type="Proteomes" id="UP000694409"/>
    </source>
</evidence>
<accession>A0A8C9KS26</accession>
<keyword evidence="3" id="KW-1185">Reference proteome</keyword>
<dbReference type="Ensembl" id="ENSSCAT00000001384.1">
    <property type="protein sequence ID" value="ENSSCAP00000001207.1"/>
    <property type="gene ID" value="ENSSCAG00000001007.1"/>
</dbReference>
<evidence type="ECO:0000313" key="2">
    <source>
        <dbReference type="Ensembl" id="ENSSCAP00000001207.1"/>
    </source>
</evidence>
<dbReference type="GeneTree" id="ENSGT00390000009597"/>
<protein>
    <submittedName>
        <fullName evidence="2">Uncharacterized protein</fullName>
    </submittedName>
</protein>
<dbReference type="Pfam" id="PF15350">
    <property type="entry name" value="ETAA1"/>
    <property type="match status" value="1"/>
</dbReference>